<proteinExistence type="predicted"/>
<name>A0ABR1IIA5_9HYPO</name>
<sequence length="127" mass="14882">MESFKEQARVILRTLRDIEPRSAPKYRSYIVPAPGPVKSHRIRQEEADIFSDANTDTDFCFMHNDFTESNTVVNDGKIVALVDWEMAGHLDGRQPVRNESFAHLEGKKEFEDILWQMFFWRDLYDVA</sequence>
<evidence type="ECO:0000313" key="2">
    <source>
        <dbReference type="EMBL" id="KAK7433314.1"/>
    </source>
</evidence>
<feature type="domain" description="Aminoglycoside phosphotransferase" evidence="1">
    <location>
        <begin position="41"/>
        <end position="89"/>
    </location>
</feature>
<dbReference type="Proteomes" id="UP001498421">
    <property type="component" value="Unassembled WGS sequence"/>
</dbReference>
<accession>A0ABR1IIA5</accession>
<dbReference type="EMBL" id="JAZAVK010000001">
    <property type="protein sequence ID" value="KAK7433314.1"/>
    <property type="molecule type" value="Genomic_DNA"/>
</dbReference>
<organism evidence="2 3">
    <name type="scientific">Neonectria magnoliae</name>
    <dbReference type="NCBI Taxonomy" id="2732573"/>
    <lineage>
        <taxon>Eukaryota</taxon>
        <taxon>Fungi</taxon>
        <taxon>Dikarya</taxon>
        <taxon>Ascomycota</taxon>
        <taxon>Pezizomycotina</taxon>
        <taxon>Sordariomycetes</taxon>
        <taxon>Hypocreomycetidae</taxon>
        <taxon>Hypocreales</taxon>
        <taxon>Nectriaceae</taxon>
        <taxon>Neonectria</taxon>
    </lineage>
</organism>
<evidence type="ECO:0000259" key="1">
    <source>
        <dbReference type="Pfam" id="PF01636"/>
    </source>
</evidence>
<keyword evidence="3" id="KW-1185">Reference proteome</keyword>
<dbReference type="SUPFAM" id="SSF56112">
    <property type="entry name" value="Protein kinase-like (PK-like)"/>
    <property type="match status" value="1"/>
</dbReference>
<protein>
    <recommendedName>
        <fullName evidence="1">Aminoglycoside phosphotransferase domain-containing protein</fullName>
    </recommendedName>
</protein>
<dbReference type="Pfam" id="PF01636">
    <property type="entry name" value="APH"/>
    <property type="match status" value="1"/>
</dbReference>
<dbReference type="Gene3D" id="3.90.1200.10">
    <property type="match status" value="1"/>
</dbReference>
<gene>
    <name evidence="2" type="ORF">QQZ08_000253</name>
</gene>
<dbReference type="InterPro" id="IPR002575">
    <property type="entry name" value="Aminoglycoside_PTrfase"/>
</dbReference>
<dbReference type="InterPro" id="IPR011009">
    <property type="entry name" value="Kinase-like_dom_sf"/>
</dbReference>
<comment type="caution">
    <text evidence="2">The sequence shown here is derived from an EMBL/GenBank/DDBJ whole genome shotgun (WGS) entry which is preliminary data.</text>
</comment>
<reference evidence="2 3" key="1">
    <citation type="journal article" date="2025" name="Microbiol. Resour. Announc.">
        <title>Draft genome sequences for Neonectria magnoliae and Neonectria punicea, canker pathogens of Liriodendron tulipifera and Acer saccharum in West Virginia.</title>
        <authorList>
            <person name="Petronek H.M."/>
            <person name="Kasson M.T."/>
            <person name="Metheny A.M."/>
            <person name="Stauder C.M."/>
            <person name="Lovett B."/>
            <person name="Lynch S.C."/>
            <person name="Garnas J.R."/>
            <person name="Kasson L.R."/>
            <person name="Stajich J.E."/>
        </authorList>
    </citation>
    <scope>NUCLEOTIDE SEQUENCE [LARGE SCALE GENOMIC DNA]</scope>
    <source>
        <strain evidence="2 3">NRRL 64651</strain>
    </source>
</reference>
<evidence type="ECO:0000313" key="3">
    <source>
        <dbReference type="Proteomes" id="UP001498421"/>
    </source>
</evidence>